<accession>A0AA39XD82</accession>
<dbReference type="AlphaFoldDB" id="A0AA39XD82"/>
<dbReference type="GO" id="GO:0016301">
    <property type="term" value="F:kinase activity"/>
    <property type="evidence" value="ECO:0007669"/>
    <property type="project" value="UniProtKB-KW"/>
</dbReference>
<sequence>MTLSATLGFGRVKKRRPATSRSSSSSKATSASTSPWASSLQVTKSTTTSSSSTKEPILPSPSHDDSSRLPNAGPATLTLPSTTLSIPRAHALILQLMFSPLPERASGLSPAKIASILTFRDALPRVVSTSHLQTLLPSPTAAEREVASLVHSGWARRVVILRKDGIGELLVLSEDLEGMVGGSEGLDEDTKEGFLEWLRGHPAAIVYPGNEEGGLSGKQVDALVRVGFLTATNEGGRQTGVYARPAEKYAMLSLETVARASAGTIEAVGGDGALFAAGGSGGKVGGGEGRGTKMGGGSLRCTVPSAGAFLKLTSGALEHLALLLERTRYREMPESDLREKWDGGITGDKEAFLAKKFAGVLPGRTKKWKDFYGVSFDWVLREAVGAGLVEVFETHSVGRGVRLV</sequence>
<reference evidence="3" key="1">
    <citation type="submission" date="2023-06" db="EMBL/GenBank/DDBJ databases">
        <title>Genome-scale phylogeny and comparative genomics of the fungal order Sordariales.</title>
        <authorList>
            <consortium name="Lawrence Berkeley National Laboratory"/>
            <person name="Hensen N."/>
            <person name="Bonometti L."/>
            <person name="Westerberg I."/>
            <person name="Brannstrom I.O."/>
            <person name="Guillou S."/>
            <person name="Cros-Aarteil S."/>
            <person name="Calhoun S."/>
            <person name="Haridas S."/>
            <person name="Kuo A."/>
            <person name="Mondo S."/>
            <person name="Pangilinan J."/>
            <person name="Riley R."/>
            <person name="Labutti K."/>
            <person name="Andreopoulos B."/>
            <person name="Lipzen A."/>
            <person name="Chen C."/>
            <person name="Yanf M."/>
            <person name="Daum C."/>
            <person name="Ng V."/>
            <person name="Clum A."/>
            <person name="Steindorff A."/>
            <person name="Ohm R."/>
            <person name="Martin F."/>
            <person name="Silar P."/>
            <person name="Natvig D."/>
            <person name="Lalanne C."/>
            <person name="Gautier V."/>
            <person name="Ament-Velasquez S.L."/>
            <person name="Kruys A."/>
            <person name="Hutchinson M.I."/>
            <person name="Powell A.J."/>
            <person name="Barry K."/>
            <person name="Miller A.N."/>
            <person name="Grigoriev I.V."/>
            <person name="Debuchy R."/>
            <person name="Gladieux P."/>
            <person name="Thoren M.H."/>
            <person name="Johannesson H."/>
        </authorList>
    </citation>
    <scope>NUCLEOTIDE SEQUENCE</scope>
    <source>
        <strain evidence="3">CBS 606.72</strain>
    </source>
</reference>
<feature type="compositionally biased region" description="Low complexity" evidence="2">
    <location>
        <begin position="19"/>
        <end position="54"/>
    </location>
</feature>
<dbReference type="EMBL" id="JAULSU010000001">
    <property type="protein sequence ID" value="KAK0631818.1"/>
    <property type="molecule type" value="Genomic_DNA"/>
</dbReference>
<organism evidence="3 4">
    <name type="scientific">Immersiella caudata</name>
    <dbReference type="NCBI Taxonomy" id="314043"/>
    <lineage>
        <taxon>Eukaryota</taxon>
        <taxon>Fungi</taxon>
        <taxon>Dikarya</taxon>
        <taxon>Ascomycota</taxon>
        <taxon>Pezizomycotina</taxon>
        <taxon>Sordariomycetes</taxon>
        <taxon>Sordariomycetidae</taxon>
        <taxon>Sordariales</taxon>
        <taxon>Lasiosphaeriaceae</taxon>
        <taxon>Immersiella</taxon>
    </lineage>
</organism>
<keyword evidence="3" id="KW-0418">Kinase</keyword>
<proteinExistence type="inferred from homology"/>
<keyword evidence="3" id="KW-0808">Transferase</keyword>
<keyword evidence="4" id="KW-1185">Reference proteome</keyword>
<dbReference type="Pfam" id="PF10494">
    <property type="entry name" value="Stk19"/>
    <property type="match status" value="1"/>
</dbReference>
<evidence type="ECO:0000256" key="1">
    <source>
        <dbReference type="ARBA" id="ARBA00093458"/>
    </source>
</evidence>
<dbReference type="InterPro" id="IPR018865">
    <property type="entry name" value="STK19-like"/>
</dbReference>
<name>A0AA39XD82_9PEZI</name>
<comment type="similarity">
    <text evidence="1">Belongs to the STK19 family.</text>
</comment>
<gene>
    <name evidence="3" type="ORF">B0T14DRAFT_490286</name>
</gene>
<dbReference type="PANTHER" id="PTHR15243">
    <property type="entry name" value="SERINE/THREONINE-PROTEIN KINASE 19"/>
    <property type="match status" value="1"/>
</dbReference>
<evidence type="ECO:0000313" key="3">
    <source>
        <dbReference type="EMBL" id="KAK0631818.1"/>
    </source>
</evidence>
<protein>
    <submittedName>
        <fullName evidence="3">Serine-threonine protein kinase 19-domain-containing protein</fullName>
    </submittedName>
</protein>
<comment type="caution">
    <text evidence="3">The sequence shown here is derived from an EMBL/GenBank/DDBJ whole genome shotgun (WGS) entry which is preliminary data.</text>
</comment>
<evidence type="ECO:0000256" key="2">
    <source>
        <dbReference type="SAM" id="MobiDB-lite"/>
    </source>
</evidence>
<feature type="region of interest" description="Disordered" evidence="2">
    <location>
        <begin position="1"/>
        <end position="76"/>
    </location>
</feature>
<dbReference type="GO" id="GO:0046579">
    <property type="term" value="P:positive regulation of Ras protein signal transduction"/>
    <property type="evidence" value="ECO:0007669"/>
    <property type="project" value="TreeGrafter"/>
</dbReference>
<dbReference type="Proteomes" id="UP001175000">
    <property type="component" value="Unassembled WGS sequence"/>
</dbReference>
<evidence type="ECO:0000313" key="4">
    <source>
        <dbReference type="Proteomes" id="UP001175000"/>
    </source>
</evidence>
<dbReference type="PANTHER" id="PTHR15243:SF0">
    <property type="entry name" value="SERINE_THREONINE-PROTEIN KINASE 19"/>
    <property type="match status" value="1"/>
</dbReference>